<keyword evidence="3" id="KW-1185">Reference proteome</keyword>
<keyword evidence="1" id="KW-0812">Transmembrane</keyword>
<dbReference type="AlphaFoldDB" id="A0A8H6XKE4"/>
<protein>
    <submittedName>
        <fullName evidence="2">Uncharacterized protein</fullName>
    </submittedName>
</protein>
<accession>A0A8H6XKE4</accession>
<feature type="transmembrane region" description="Helical" evidence="1">
    <location>
        <begin position="6"/>
        <end position="27"/>
    </location>
</feature>
<evidence type="ECO:0000313" key="2">
    <source>
        <dbReference type="EMBL" id="KAF7342647.1"/>
    </source>
</evidence>
<keyword evidence="1" id="KW-1133">Transmembrane helix</keyword>
<sequence length="94" mass="10289">MGPPLLHLVLELLVAFYTSSLIVSALLRVSGSTFPLVETLEVTFSCTLVVFAALRGAEYFWNGNYSGSVQWAGEEGSESQEVAEKEQKFVDDLV</sequence>
<organism evidence="2 3">
    <name type="scientific">Mycena sanguinolenta</name>
    <dbReference type="NCBI Taxonomy" id="230812"/>
    <lineage>
        <taxon>Eukaryota</taxon>
        <taxon>Fungi</taxon>
        <taxon>Dikarya</taxon>
        <taxon>Basidiomycota</taxon>
        <taxon>Agaricomycotina</taxon>
        <taxon>Agaricomycetes</taxon>
        <taxon>Agaricomycetidae</taxon>
        <taxon>Agaricales</taxon>
        <taxon>Marasmiineae</taxon>
        <taxon>Mycenaceae</taxon>
        <taxon>Mycena</taxon>
    </lineage>
</organism>
<dbReference type="OrthoDB" id="3095870at2759"/>
<gene>
    <name evidence="2" type="ORF">MSAN_02021700</name>
</gene>
<evidence type="ECO:0000313" key="3">
    <source>
        <dbReference type="Proteomes" id="UP000623467"/>
    </source>
</evidence>
<dbReference type="EMBL" id="JACAZH010000025">
    <property type="protein sequence ID" value="KAF7342647.1"/>
    <property type="molecule type" value="Genomic_DNA"/>
</dbReference>
<name>A0A8H6XKE4_9AGAR</name>
<comment type="caution">
    <text evidence="2">The sequence shown here is derived from an EMBL/GenBank/DDBJ whole genome shotgun (WGS) entry which is preliminary data.</text>
</comment>
<proteinExistence type="predicted"/>
<evidence type="ECO:0000256" key="1">
    <source>
        <dbReference type="SAM" id="Phobius"/>
    </source>
</evidence>
<dbReference type="Proteomes" id="UP000623467">
    <property type="component" value="Unassembled WGS sequence"/>
</dbReference>
<reference evidence="2" key="1">
    <citation type="submission" date="2020-05" db="EMBL/GenBank/DDBJ databases">
        <title>Mycena genomes resolve the evolution of fungal bioluminescence.</title>
        <authorList>
            <person name="Tsai I.J."/>
        </authorList>
    </citation>
    <scope>NUCLEOTIDE SEQUENCE</scope>
    <source>
        <strain evidence="2">160909Yilan</strain>
    </source>
</reference>
<keyword evidence="1" id="KW-0472">Membrane</keyword>